<gene>
    <name evidence="2" type="ORF">AK812_SmicGene26692</name>
</gene>
<evidence type="ECO:0000313" key="3">
    <source>
        <dbReference type="Proteomes" id="UP000186817"/>
    </source>
</evidence>
<dbReference type="AlphaFoldDB" id="A0A1Q9D8Z4"/>
<proteinExistence type="predicted"/>
<protein>
    <submittedName>
        <fullName evidence="2">Uncharacterized protein</fullName>
    </submittedName>
</protein>
<sequence>MPLLCGDGRAQPVVFRLSREVDAFEIGPEPGRGHRVALTEVQQQREAEREGEQAHVVPRPISRALQAAQRFLALDAWKAQANLDAFVKAEAAANVAKVKQEKAASGMSKMEEVKAKTIASQAQVERSRQAMADAEKASDPAVFIFFISAAAQHMANTSEFEDALAQWNALSQEVEDWREVVHSPVMSSENSHIDSAADVSPFTRLGHILNTQQIDEHAESWGADGEEAESLLESLPEETPRLERRAEPSSPFSKRLTSGTIGSTTNGRRTAAKSSPEMSRAAMQARLQSRMVAPAGEDTQEAPLQDLRAMAIRMGPRIEFLHEKASPAPASRAQAMATAVGLVSLRCRIQIRFAAVHALKDALDGKVWPAVLQRMTHTRGYISAMYSLFAMNVCSPDQKRDQDAAEQSMMEALRQADPDLLHQQMKTMKRILAHPRLHCVTCWPCGLEIPEGMLEILLALDSVVIDFRLSATQEKKSVVLSAHKFKADAAEDAAKAEQAAQQLQKELLAVRYGTPGHLALSMASFGPPLLCSGYALLNDKAFLRQNGGAWRLDKQGIDFPSLNVKRLFGMQPFHFIMEVLRHLRGILLSQADFDKAVSIATKAANVAREANNTVEDGNRTVKLVKKLHEAVNVFYKAVDHFVDSGFPGGWMWLDLTAKRIESDPSLKIAFEKYNLMVTTFLEVQKFSPDLFEQDMSVCEFYAGCLCTPRPLPEFDAKCGSGLWEKARDSGVKPGGAALAGGASAAGRGLKIFDDLCRGLLTEDSSLHTVSAVYTGSSERAKELATTMPGLDASCAVVDLADGRCLSLRFPVDRGGSEAQVAEAQVFAHCMQIFVNEVRRESQIEGKGVS</sequence>
<reference evidence="2 3" key="1">
    <citation type="submission" date="2016-02" db="EMBL/GenBank/DDBJ databases">
        <title>Genome analysis of coral dinoflagellate symbionts highlights evolutionary adaptations to a symbiotic lifestyle.</title>
        <authorList>
            <person name="Aranda M."/>
            <person name="Li Y."/>
            <person name="Liew Y.J."/>
            <person name="Baumgarten S."/>
            <person name="Simakov O."/>
            <person name="Wilson M."/>
            <person name="Piel J."/>
            <person name="Ashoor H."/>
            <person name="Bougouffa S."/>
            <person name="Bajic V.B."/>
            <person name="Ryu T."/>
            <person name="Ravasi T."/>
            <person name="Bayer T."/>
            <person name="Micklem G."/>
            <person name="Kim H."/>
            <person name="Bhak J."/>
            <person name="Lajeunesse T.C."/>
            <person name="Voolstra C.R."/>
        </authorList>
    </citation>
    <scope>NUCLEOTIDE SEQUENCE [LARGE SCALE GENOMIC DNA]</scope>
    <source>
        <strain evidence="2 3">CCMP2467</strain>
    </source>
</reference>
<dbReference type="OrthoDB" id="10315032at2759"/>
<accession>A0A1Q9D8Z4</accession>
<evidence type="ECO:0000256" key="1">
    <source>
        <dbReference type="SAM" id="MobiDB-lite"/>
    </source>
</evidence>
<dbReference type="Proteomes" id="UP000186817">
    <property type="component" value="Unassembled WGS sequence"/>
</dbReference>
<feature type="compositionally biased region" description="Polar residues" evidence="1">
    <location>
        <begin position="250"/>
        <end position="277"/>
    </location>
</feature>
<name>A0A1Q9D8Z4_SYMMI</name>
<keyword evidence="3" id="KW-1185">Reference proteome</keyword>
<dbReference type="EMBL" id="LSRX01000658">
    <property type="protein sequence ID" value="OLP91598.1"/>
    <property type="molecule type" value="Genomic_DNA"/>
</dbReference>
<organism evidence="2 3">
    <name type="scientific">Symbiodinium microadriaticum</name>
    <name type="common">Dinoflagellate</name>
    <name type="synonym">Zooxanthella microadriatica</name>
    <dbReference type="NCBI Taxonomy" id="2951"/>
    <lineage>
        <taxon>Eukaryota</taxon>
        <taxon>Sar</taxon>
        <taxon>Alveolata</taxon>
        <taxon>Dinophyceae</taxon>
        <taxon>Suessiales</taxon>
        <taxon>Symbiodiniaceae</taxon>
        <taxon>Symbiodinium</taxon>
    </lineage>
</organism>
<feature type="region of interest" description="Disordered" evidence="1">
    <location>
        <begin position="220"/>
        <end position="280"/>
    </location>
</feature>
<comment type="caution">
    <text evidence="2">The sequence shown here is derived from an EMBL/GenBank/DDBJ whole genome shotgun (WGS) entry which is preliminary data.</text>
</comment>
<evidence type="ECO:0000313" key="2">
    <source>
        <dbReference type="EMBL" id="OLP91598.1"/>
    </source>
</evidence>
<feature type="compositionally biased region" description="Basic and acidic residues" evidence="1">
    <location>
        <begin position="238"/>
        <end position="247"/>
    </location>
</feature>